<dbReference type="Gene3D" id="3.40.109.30">
    <property type="entry name" value="putative nitroreductase (tm1586), domain 2"/>
    <property type="match status" value="1"/>
</dbReference>
<accession>A0A974XG81</accession>
<comment type="similarity">
    <text evidence="1">Belongs to the nitroreductase family.</text>
</comment>
<evidence type="ECO:0000256" key="2">
    <source>
        <dbReference type="ARBA" id="ARBA00023002"/>
    </source>
</evidence>
<keyword evidence="5" id="KW-1185">Reference proteome</keyword>
<feature type="domain" description="Putative nitroreductase TM1586" evidence="3">
    <location>
        <begin position="7"/>
        <end position="247"/>
    </location>
</feature>
<dbReference type="AlphaFoldDB" id="A0A974XG81"/>
<proteinExistence type="inferred from homology"/>
<dbReference type="InterPro" id="IPR029478">
    <property type="entry name" value="TM1586_NiRdase"/>
</dbReference>
<dbReference type="RefSeq" id="WP_207300450.1">
    <property type="nucleotide sequence ID" value="NZ_CP071444.1"/>
</dbReference>
<dbReference type="KEGG" id="alka:J0B03_03310"/>
<dbReference type="Proteomes" id="UP000663499">
    <property type="component" value="Chromosome"/>
</dbReference>
<dbReference type="InterPro" id="IPR000415">
    <property type="entry name" value="Nitroreductase-like"/>
</dbReference>
<dbReference type="PANTHER" id="PTHR43673:SF10">
    <property type="entry name" value="NADH DEHYDROGENASE_NAD(P)H NITROREDUCTASE XCC3605-RELATED"/>
    <property type="match status" value="1"/>
</dbReference>
<name>A0A974XG81_9FIRM</name>
<protein>
    <submittedName>
        <fullName evidence="4">Nitroreductase</fullName>
    </submittedName>
</protein>
<gene>
    <name evidence="4" type="ORF">J0B03_03310</name>
</gene>
<sequence length="277" mass="32002">MNFKHDVTTLIKERKSTRTYNEEKLNDETKKELLVLLEELNKNTKLRVRFVFMDLDPGEEKQQLGTYGFISGASQYVAALLDKSETDARSLGYLFEELVLFATDLGVQTCWLGGTFDKEAFGENAGVKENEYMPLVTPVGFKKDKQRIFETTMRKTIGADKRKPWKSLFYDGDQDEALLEEKAGDYRTVLEMVRLGPSASNKQPWRILKKENAYHLFLERNKGYGVGEYDIQMNDMGIAMCHFEWTAKELGLNGTWKQTEPAPEWDDKEYVITWIPS</sequence>
<dbReference type="Gene3D" id="3.40.109.10">
    <property type="entry name" value="NADH Oxidase"/>
    <property type="match status" value="1"/>
</dbReference>
<organism evidence="4 5">
    <name type="scientific">Alkalibacter rhizosphaerae</name>
    <dbReference type="NCBI Taxonomy" id="2815577"/>
    <lineage>
        <taxon>Bacteria</taxon>
        <taxon>Bacillati</taxon>
        <taxon>Bacillota</taxon>
        <taxon>Clostridia</taxon>
        <taxon>Eubacteriales</taxon>
        <taxon>Eubacteriaceae</taxon>
        <taxon>Alkalibacter</taxon>
    </lineage>
</organism>
<reference evidence="4" key="1">
    <citation type="submission" date="2021-03" db="EMBL/GenBank/DDBJ databases">
        <title>Alkalibacter marinus sp. nov., isolated from tidal flat sediment.</title>
        <authorList>
            <person name="Namirimu T."/>
            <person name="Yang J.-A."/>
            <person name="Yang S.-H."/>
            <person name="Kim Y.-J."/>
            <person name="Kwon K.K."/>
        </authorList>
    </citation>
    <scope>NUCLEOTIDE SEQUENCE</scope>
    <source>
        <strain evidence="4">ES005</strain>
    </source>
</reference>
<dbReference type="Pfam" id="PF14512">
    <property type="entry name" value="TM1586_NiRdase"/>
    <property type="match status" value="1"/>
</dbReference>
<evidence type="ECO:0000313" key="5">
    <source>
        <dbReference type="Proteomes" id="UP000663499"/>
    </source>
</evidence>
<evidence type="ECO:0000313" key="4">
    <source>
        <dbReference type="EMBL" id="QSX09111.1"/>
    </source>
</evidence>
<evidence type="ECO:0000259" key="3">
    <source>
        <dbReference type="Pfam" id="PF14512"/>
    </source>
</evidence>
<dbReference type="GO" id="GO:0016491">
    <property type="term" value="F:oxidoreductase activity"/>
    <property type="evidence" value="ECO:0007669"/>
    <property type="project" value="UniProtKB-KW"/>
</dbReference>
<keyword evidence="2" id="KW-0560">Oxidoreductase</keyword>
<dbReference type="EMBL" id="CP071444">
    <property type="protein sequence ID" value="QSX09111.1"/>
    <property type="molecule type" value="Genomic_DNA"/>
</dbReference>
<evidence type="ECO:0000256" key="1">
    <source>
        <dbReference type="ARBA" id="ARBA00007118"/>
    </source>
</evidence>
<dbReference type="PANTHER" id="PTHR43673">
    <property type="entry name" value="NAD(P)H NITROREDUCTASE YDGI-RELATED"/>
    <property type="match status" value="1"/>
</dbReference>
<dbReference type="SUPFAM" id="SSF55469">
    <property type="entry name" value="FMN-dependent nitroreductase-like"/>
    <property type="match status" value="2"/>
</dbReference>